<keyword evidence="5 8" id="KW-1133">Transmembrane helix</keyword>
<evidence type="ECO:0000256" key="1">
    <source>
        <dbReference type="ARBA" id="ARBA00004141"/>
    </source>
</evidence>
<evidence type="ECO:0000259" key="9">
    <source>
        <dbReference type="Pfam" id="PF00324"/>
    </source>
</evidence>
<reference evidence="10 11" key="1">
    <citation type="submission" date="2016-07" db="EMBL/GenBank/DDBJ databases">
        <title>Pervasive Adenine N6-methylation of Active Genes in Fungi.</title>
        <authorList>
            <consortium name="DOE Joint Genome Institute"/>
            <person name="Mondo S.J."/>
            <person name="Dannebaum R.O."/>
            <person name="Kuo R.C."/>
            <person name="Labutti K."/>
            <person name="Haridas S."/>
            <person name="Kuo A."/>
            <person name="Salamov A."/>
            <person name="Ahrendt S.R."/>
            <person name="Lipzen A."/>
            <person name="Sullivan W."/>
            <person name="Andreopoulos W.B."/>
            <person name="Clum A."/>
            <person name="Lindquist E."/>
            <person name="Daum C."/>
            <person name="Ramamoorthy G.K."/>
            <person name="Gryganskyi A."/>
            <person name="Culley D."/>
            <person name="Magnuson J.K."/>
            <person name="James T.Y."/>
            <person name="O'Malley M.A."/>
            <person name="Stajich J.E."/>
            <person name="Spatafora J.W."/>
            <person name="Visel A."/>
            <person name="Grigoriev I.V."/>
        </authorList>
    </citation>
    <scope>NUCLEOTIDE SEQUENCE [LARGE SCALE GENOMIC DNA]</scope>
    <source>
        <strain evidence="10 11">CBS 115471</strain>
    </source>
</reference>
<organism evidence="10 11">
    <name type="scientific">Clohesyomyces aquaticus</name>
    <dbReference type="NCBI Taxonomy" id="1231657"/>
    <lineage>
        <taxon>Eukaryota</taxon>
        <taxon>Fungi</taxon>
        <taxon>Dikarya</taxon>
        <taxon>Ascomycota</taxon>
        <taxon>Pezizomycotina</taxon>
        <taxon>Dothideomycetes</taxon>
        <taxon>Pleosporomycetidae</taxon>
        <taxon>Pleosporales</taxon>
        <taxon>Lindgomycetaceae</taxon>
        <taxon>Clohesyomyces</taxon>
    </lineage>
</organism>
<evidence type="ECO:0000256" key="6">
    <source>
        <dbReference type="ARBA" id="ARBA00023136"/>
    </source>
</evidence>
<accession>A0A1Y1ZJW6</accession>
<evidence type="ECO:0000256" key="4">
    <source>
        <dbReference type="ARBA" id="ARBA00022970"/>
    </source>
</evidence>
<sequence>MANQRPLFRKPYYVEHFEHLDRVLSRPQLAGIGISGCVGIGIFVSSGAIVSLTGTLGAPIAYIFAGLVVGCVLYTLSEILACRPLTGALVDAIHQFSGPHAGFAVATMYTLANICSMATLTAQSTELTALMKNHPSKYGNGATAGINLFLILLTTLSQCIGVKLYGKIERVVMWFKLCLFLLVCLLSIIVKTGGICRLLLTFFSRYSSTLFTPCWKPIGFNDTSGNYDLRSSGVADTQFGVCGSGGQFFTFMTAVTIAIFSCFGGEMVAMTSGEAKNAFEDVPTVMSFVYLVPLCLYPIVILMGGLNVHYSDADLAKLFANVSDKPSLSPFVIAVQSVGIQGLAKALNLFFVISAYTAGNTAMYVASRSMFMLAQTYMPKRFADIFGRTNDGHTPLAAIILCSALGLLSLVGISNDKYSQPRITLSEFYTGSMACVYISICFAFLNFKAGLARLERRGIISRNDELYKARLFKSRWQPLPAYIGIVGCAMVVVWSGVPPLYILIAKRSLTSTTNLKSSVALAFDIIGVYIGPILFAGFYFSYKYIFPGSCSVKVCDLPVGLYVLEDLEKIEKEDPRRSSGPAPQSPTAIELPSPPGMMVDNDTPLYEPDIGQDGDLNLEDGGKDDRALVVERLSRRTRRGERGLWRELWSFVVIDD</sequence>
<feature type="transmembrane region" description="Helical" evidence="8">
    <location>
        <begin position="288"/>
        <end position="310"/>
    </location>
</feature>
<evidence type="ECO:0000313" key="10">
    <source>
        <dbReference type="EMBL" id="ORY10484.1"/>
    </source>
</evidence>
<dbReference type="Proteomes" id="UP000193144">
    <property type="component" value="Unassembled WGS sequence"/>
</dbReference>
<dbReference type="GO" id="GO:0015171">
    <property type="term" value="F:amino acid transmembrane transporter activity"/>
    <property type="evidence" value="ECO:0007669"/>
    <property type="project" value="TreeGrafter"/>
</dbReference>
<evidence type="ECO:0000256" key="7">
    <source>
        <dbReference type="SAM" id="MobiDB-lite"/>
    </source>
</evidence>
<feature type="transmembrane region" description="Helical" evidence="8">
    <location>
        <begin position="479"/>
        <end position="497"/>
    </location>
</feature>
<protein>
    <submittedName>
        <fullName evidence="10">Amino acid permease-domain-containing protein</fullName>
    </submittedName>
</protein>
<feature type="transmembrane region" description="Helical" evidence="8">
    <location>
        <begin position="395"/>
        <end position="413"/>
    </location>
</feature>
<dbReference type="PANTHER" id="PTHR43341">
    <property type="entry name" value="AMINO ACID PERMEASE"/>
    <property type="match status" value="1"/>
</dbReference>
<dbReference type="PANTHER" id="PTHR43341:SF1">
    <property type="entry name" value="GENERAL AMINO-ACID PERMEASE GAP1"/>
    <property type="match status" value="1"/>
</dbReference>
<evidence type="ECO:0000256" key="8">
    <source>
        <dbReference type="SAM" id="Phobius"/>
    </source>
</evidence>
<proteinExistence type="predicted"/>
<evidence type="ECO:0000256" key="2">
    <source>
        <dbReference type="ARBA" id="ARBA00022448"/>
    </source>
</evidence>
<dbReference type="GO" id="GO:0016020">
    <property type="term" value="C:membrane"/>
    <property type="evidence" value="ECO:0007669"/>
    <property type="project" value="UniProtKB-SubCell"/>
</dbReference>
<dbReference type="InterPro" id="IPR050524">
    <property type="entry name" value="APC_YAT"/>
</dbReference>
<keyword evidence="11" id="KW-1185">Reference proteome</keyword>
<feature type="transmembrane region" description="Helical" evidence="8">
    <location>
        <begin position="349"/>
        <end position="374"/>
    </location>
</feature>
<dbReference type="STRING" id="1231657.A0A1Y1ZJW6"/>
<keyword evidence="6 8" id="KW-0472">Membrane</keyword>
<feature type="transmembrane region" description="Helical" evidence="8">
    <location>
        <begin position="101"/>
        <end position="122"/>
    </location>
</feature>
<feature type="transmembrane region" description="Helical" evidence="8">
    <location>
        <begin position="428"/>
        <end position="447"/>
    </location>
</feature>
<dbReference type="Gene3D" id="1.20.1740.10">
    <property type="entry name" value="Amino acid/polyamine transporter I"/>
    <property type="match status" value="1"/>
</dbReference>
<feature type="domain" description="Amino acid permease/ SLC12A" evidence="9">
    <location>
        <begin position="32"/>
        <end position="545"/>
    </location>
</feature>
<evidence type="ECO:0000256" key="5">
    <source>
        <dbReference type="ARBA" id="ARBA00022989"/>
    </source>
</evidence>
<feature type="transmembrane region" description="Helical" evidence="8">
    <location>
        <begin position="248"/>
        <end position="268"/>
    </location>
</feature>
<dbReference type="AlphaFoldDB" id="A0A1Y1ZJW6"/>
<feature type="transmembrane region" description="Helical" evidence="8">
    <location>
        <begin position="60"/>
        <end position="81"/>
    </location>
</feature>
<feature type="transmembrane region" description="Helical" evidence="8">
    <location>
        <begin position="142"/>
        <end position="165"/>
    </location>
</feature>
<keyword evidence="4" id="KW-0029">Amino-acid transport</keyword>
<keyword evidence="3 8" id="KW-0812">Transmembrane</keyword>
<name>A0A1Y1ZJW6_9PLEO</name>
<gene>
    <name evidence="10" type="ORF">BCR34DRAFT_485562</name>
</gene>
<dbReference type="InterPro" id="IPR004841">
    <property type="entry name" value="AA-permease/SLC12A_dom"/>
</dbReference>
<evidence type="ECO:0000256" key="3">
    <source>
        <dbReference type="ARBA" id="ARBA00022692"/>
    </source>
</evidence>
<dbReference type="EMBL" id="MCFA01000072">
    <property type="protein sequence ID" value="ORY10484.1"/>
    <property type="molecule type" value="Genomic_DNA"/>
</dbReference>
<feature type="transmembrane region" description="Helical" evidence="8">
    <location>
        <begin position="29"/>
        <end position="54"/>
    </location>
</feature>
<dbReference type="Pfam" id="PF00324">
    <property type="entry name" value="AA_permease"/>
    <property type="match status" value="1"/>
</dbReference>
<comment type="caution">
    <text evidence="10">The sequence shown here is derived from an EMBL/GenBank/DDBJ whole genome shotgun (WGS) entry which is preliminary data.</text>
</comment>
<feature type="transmembrane region" description="Helical" evidence="8">
    <location>
        <begin position="177"/>
        <end position="200"/>
    </location>
</feature>
<feature type="transmembrane region" description="Helical" evidence="8">
    <location>
        <begin position="517"/>
        <end position="540"/>
    </location>
</feature>
<keyword evidence="2" id="KW-0813">Transport</keyword>
<dbReference type="OrthoDB" id="3900342at2759"/>
<evidence type="ECO:0000313" key="11">
    <source>
        <dbReference type="Proteomes" id="UP000193144"/>
    </source>
</evidence>
<feature type="region of interest" description="Disordered" evidence="7">
    <location>
        <begin position="572"/>
        <end position="622"/>
    </location>
</feature>
<comment type="subcellular location">
    <subcellularLocation>
        <location evidence="1">Membrane</location>
        <topology evidence="1">Multi-pass membrane protein</topology>
    </subcellularLocation>
</comment>